<comment type="caution">
    <text evidence="12">The sequence shown here is derived from an EMBL/GenBank/DDBJ whole genome shotgun (WGS) entry which is preliminary data.</text>
</comment>
<dbReference type="Gene3D" id="3.30.1590.10">
    <property type="entry name" value="Maltooligosyl trehalose synthase, domain 2"/>
    <property type="match status" value="1"/>
</dbReference>
<dbReference type="EMBL" id="JACHGF010000010">
    <property type="protein sequence ID" value="MBB5286616.1"/>
    <property type="molecule type" value="Genomic_DNA"/>
</dbReference>
<gene>
    <name evidence="12" type="ORF">HNQ92_004777</name>
</gene>
<evidence type="ECO:0000256" key="6">
    <source>
        <dbReference type="ARBA" id="ARBA00022679"/>
    </source>
</evidence>
<dbReference type="NCBIfam" id="TIGR00217">
    <property type="entry name" value="malQ"/>
    <property type="match status" value="1"/>
</dbReference>
<dbReference type="EC" id="2.4.1.25" evidence="3 10"/>
<proteinExistence type="inferred from homology"/>
<dbReference type="InterPro" id="IPR012767">
    <property type="entry name" value="Trehalose_TreY"/>
</dbReference>
<dbReference type="GO" id="GO:0005975">
    <property type="term" value="P:carbohydrate metabolic process"/>
    <property type="evidence" value="ECO:0007669"/>
    <property type="project" value="InterPro"/>
</dbReference>
<evidence type="ECO:0000256" key="1">
    <source>
        <dbReference type="ARBA" id="ARBA00000439"/>
    </source>
</evidence>
<dbReference type="Pfam" id="PF00128">
    <property type="entry name" value="Alpha-amylase"/>
    <property type="match status" value="1"/>
</dbReference>
<reference evidence="12 13" key="1">
    <citation type="submission" date="2020-08" db="EMBL/GenBank/DDBJ databases">
        <title>Genomic Encyclopedia of Type Strains, Phase IV (KMG-IV): sequencing the most valuable type-strain genomes for metagenomic binning, comparative biology and taxonomic classification.</title>
        <authorList>
            <person name="Goeker M."/>
        </authorList>
    </citation>
    <scope>NUCLEOTIDE SEQUENCE [LARGE SCALE GENOMIC DNA]</scope>
    <source>
        <strain evidence="12 13">DSM 105074</strain>
    </source>
</reference>
<feature type="domain" description="Glycosyl hydrolase family 13 catalytic" evidence="11">
    <location>
        <begin position="17"/>
        <end position="497"/>
    </location>
</feature>
<dbReference type="SMART" id="SM00642">
    <property type="entry name" value="Aamy"/>
    <property type="match status" value="1"/>
</dbReference>
<keyword evidence="7 10" id="KW-0119">Carbohydrate metabolism</keyword>
<comment type="similarity">
    <text evidence="2 10">Belongs to the disproportionating enzyme family.</text>
</comment>
<dbReference type="Gene3D" id="3.20.20.80">
    <property type="entry name" value="Glycosidases"/>
    <property type="match status" value="5"/>
</dbReference>
<dbReference type="RefSeq" id="WP_184177930.1">
    <property type="nucleotide sequence ID" value="NZ_JACHGF010000010.1"/>
</dbReference>
<name>A0A840TQJ1_9BACT</name>
<dbReference type="InterPro" id="IPR006047">
    <property type="entry name" value="GH13_cat_dom"/>
</dbReference>
<organism evidence="12 13">
    <name type="scientific">Rhabdobacter roseus</name>
    <dbReference type="NCBI Taxonomy" id="1655419"/>
    <lineage>
        <taxon>Bacteria</taxon>
        <taxon>Pseudomonadati</taxon>
        <taxon>Bacteroidota</taxon>
        <taxon>Cytophagia</taxon>
        <taxon>Cytophagales</taxon>
        <taxon>Cytophagaceae</taxon>
        <taxon>Rhabdobacter</taxon>
    </lineage>
</organism>
<dbReference type="SUPFAM" id="SSF51445">
    <property type="entry name" value="(Trans)glycosidases"/>
    <property type="match status" value="2"/>
</dbReference>
<dbReference type="Proteomes" id="UP000557307">
    <property type="component" value="Unassembled WGS sequence"/>
</dbReference>
<evidence type="ECO:0000259" key="11">
    <source>
        <dbReference type="SMART" id="SM00642"/>
    </source>
</evidence>
<dbReference type="GO" id="GO:0004134">
    <property type="term" value="F:4-alpha-glucanotransferase activity"/>
    <property type="evidence" value="ECO:0007669"/>
    <property type="project" value="UniProtKB-EC"/>
</dbReference>
<evidence type="ECO:0000256" key="3">
    <source>
        <dbReference type="ARBA" id="ARBA00012560"/>
    </source>
</evidence>
<evidence type="ECO:0000256" key="10">
    <source>
        <dbReference type="RuleBase" id="RU361207"/>
    </source>
</evidence>
<evidence type="ECO:0000313" key="13">
    <source>
        <dbReference type="Proteomes" id="UP000557307"/>
    </source>
</evidence>
<comment type="catalytic activity">
    <reaction evidence="1 10">
        <text>Transfers a segment of a (1-&gt;4)-alpha-D-glucan to a new position in an acceptor, which may be glucose or a (1-&gt;4)-alpha-D-glucan.</text>
        <dbReference type="EC" id="2.4.1.25"/>
    </reaction>
</comment>
<keyword evidence="13" id="KW-1185">Reference proteome</keyword>
<accession>A0A840TQJ1</accession>
<keyword evidence="6 10" id="KW-0808">Transferase</keyword>
<evidence type="ECO:0000256" key="2">
    <source>
        <dbReference type="ARBA" id="ARBA00005684"/>
    </source>
</evidence>
<keyword evidence="5 10" id="KW-0328">Glycosyltransferase</keyword>
<evidence type="ECO:0000256" key="5">
    <source>
        <dbReference type="ARBA" id="ARBA00022676"/>
    </source>
</evidence>
<dbReference type="InterPro" id="IPR003385">
    <property type="entry name" value="Glyco_hydro_77"/>
</dbReference>
<evidence type="ECO:0000256" key="7">
    <source>
        <dbReference type="ARBA" id="ARBA00023277"/>
    </source>
</evidence>
<dbReference type="PANTHER" id="PTHR32438">
    <property type="entry name" value="4-ALPHA-GLUCANOTRANSFERASE DPE1, CHLOROPLASTIC/AMYLOPLASTIC"/>
    <property type="match status" value="1"/>
</dbReference>
<dbReference type="NCBIfam" id="NF011080">
    <property type="entry name" value="PRK14508.1-3"/>
    <property type="match status" value="1"/>
</dbReference>
<dbReference type="NCBIfam" id="TIGR02401">
    <property type="entry name" value="trehalose_TreY"/>
    <property type="match status" value="1"/>
</dbReference>
<evidence type="ECO:0000256" key="8">
    <source>
        <dbReference type="ARBA" id="ARBA00031423"/>
    </source>
</evidence>
<dbReference type="CDD" id="cd11336">
    <property type="entry name" value="AmyAc_MTSase"/>
    <property type="match status" value="1"/>
</dbReference>
<protein>
    <recommendedName>
        <fullName evidence="4 10">4-alpha-glucanotransferase</fullName>
        <ecNumber evidence="3 10">2.4.1.25</ecNumber>
    </recommendedName>
    <alternativeName>
        <fullName evidence="8 10">Amylomaltase</fullName>
    </alternativeName>
    <alternativeName>
        <fullName evidence="9 10">Disproportionating enzyme</fullName>
    </alternativeName>
</protein>
<dbReference type="Pfam" id="PF02446">
    <property type="entry name" value="Glyco_hydro_77"/>
    <property type="match status" value="1"/>
</dbReference>
<dbReference type="PANTHER" id="PTHR32438:SF5">
    <property type="entry name" value="4-ALPHA-GLUCANOTRANSFERASE DPE1, CHLOROPLASTIC_AMYLOPLASTIC"/>
    <property type="match status" value="1"/>
</dbReference>
<evidence type="ECO:0000313" key="12">
    <source>
        <dbReference type="EMBL" id="MBB5286616.1"/>
    </source>
</evidence>
<dbReference type="InterPro" id="IPR017853">
    <property type="entry name" value="GH"/>
</dbReference>
<evidence type="ECO:0000256" key="4">
    <source>
        <dbReference type="ARBA" id="ARBA00020295"/>
    </source>
</evidence>
<sequence>MYNPGATYRIQFHKEFSFADFEKIIPYLQKLGISTVYASPILESTPGSTHGYDAVNPHEIDPELGDQEQLTALSEVLKEQGIGWLQDIVPNHMAFDPSNPWLMDVLEKGEQSEYAPFFDIAWNSPLYQGSIMVPFLGAPLEEVIEAGELKVAYDGDRLVFSYFDTNYPLHPNSYASLLVSKEDKPNEAVQQILEQLDQLNHIEDAKSYSAAWDELRMQLAALMKAESTKKYLQKRLADVNASAGLLEQLADEQCYRLCNWQETDNQINFRRFFTVNGLICLNIQDDEVFQHYHALIKTLIDAGLFQGLRVDHIDGLYDPSRYLEQLRELAGEEAYLVVEKILEAGEVLPTAWPIQGNTGYDFLGQVNNLFTYKASEEAFTDFYHQLVGDTSSPATLQREKKAYILYESMAGELENLYQLFIKLNLIDKRIFASIHKEDMKNAIGEFLIQCPVYRYYGNQYPLQDEEAAAVQQIINRVRRYDPELRQAVGLLEDVLLRKPHEGNQERNERTLHFYQRCMQFTGPLMAKGVEDTLMYTYHRFIGHNEVGDSPESFGCTIDEFHQLMRARQEQWPLSLNATSTHDTKRGEDVRARLNVLTELPEAWMAKVEEWQEMNQVLKDDVGPDANEEYFIYQTLVGAYPMPGEDEDDFANRLEEYLQKAMREAKLNSNWTEPDEEYEAATKAFASGLLDQSRPFWKSFQDFHQKVADYGIVNSLGQVLLKFTAPGTPDVYQGCELWDLSLVDPDNRRAVDYAKRQQWLDELLEAEENPARELWQHRHDGRIKLWLTQQLFALRRQQPDVFAQGEYLPLEVKGAYQEHVIAFARKYHRHWYLVALPLHTARLVEEQGRELLDLNWKDTRILLPEGTSEEWELLMLDGKATYAGEIPVQSLFEQLPFAVLKGKQADNVRSAGILLHISSLASPFGIGDLGPEARAFAQFLQRGNQRYWQLLPLNPTEAKQGHSPYSATSSRAGNPLLISPELLAREGLLPKNELSKYHLPQTGQTNYADVERVKGELLRKAYVAYKTAQGTSTDHSFEAFCEQNASWLHDFALYMVLKEQHQGQAWFEWPEALKLRDPKALEELARQEADKVREVKWQQYVFIKQWKDLRAYCNDKSIELLGDLPIYVSYDSADVWADRDLFHLDEDGKLTGIAGVPPDAFSTTGQLWGMPVYQWEVLKEQGYAWWVDRLKRNMELFDLVRLDHFRGFAAYWEVPGGEETAVNGLWVPGPGADFFEAVQAELGELPFVAEDLGDIDAAVLRLRDQFNLPGMKVLHFAFSDNMPRNEYIPHQYSYNFIAYTGTHDNNTTRGWYRQEADEATRRRLELYVGHSVSEEDVHRVMARLAYASVAKIAILPIQDVLGLDETARMNIPASTEANWAWRLRPGQLTTAGEKQLQEWTWLYNRD</sequence>
<evidence type="ECO:0000256" key="9">
    <source>
        <dbReference type="ARBA" id="ARBA00031501"/>
    </source>
</evidence>